<dbReference type="EMBL" id="JANIDP010000062">
    <property type="protein sequence ID" value="MDR6047861.1"/>
    <property type="molecule type" value="Genomic_DNA"/>
</dbReference>
<dbReference type="AlphaFoldDB" id="A0A023PY02"/>
<dbReference type="Proteomes" id="UP001247581">
    <property type="component" value="Unassembled WGS sequence"/>
</dbReference>
<evidence type="ECO:0000256" key="1">
    <source>
        <dbReference type="SAM" id="MobiDB-lite"/>
    </source>
</evidence>
<protein>
    <submittedName>
        <fullName evidence="2">Uncharacterized protein</fullName>
    </submittedName>
</protein>
<evidence type="ECO:0000313" key="2">
    <source>
        <dbReference type="EMBL" id="AHX39430.1"/>
    </source>
</evidence>
<feature type="compositionally biased region" description="Polar residues" evidence="1">
    <location>
        <begin position="47"/>
        <end position="59"/>
    </location>
</feature>
<dbReference type="EMBL" id="KJ413946">
    <property type="protein sequence ID" value="AHX39430.1"/>
    <property type="molecule type" value="Genomic_DNA"/>
</dbReference>
<evidence type="ECO:0000313" key="3">
    <source>
        <dbReference type="EMBL" id="MDR6047861.1"/>
    </source>
</evidence>
<dbReference type="RefSeq" id="WP_015060066.1">
    <property type="nucleotide sequence ID" value="NC_024954.1"/>
</dbReference>
<proteinExistence type="predicted"/>
<reference evidence="2" key="1">
    <citation type="journal article" date="2014" name="J. Antimicrob. Chemother.">
        <title>Characterization of an IncN2-type blaNDM-1-carrying plasmid in Escherichia coli ST131 and Klebsiella pneumoniae ST11 and ST15 isolates in Thailand.</title>
        <authorList>
            <person name="Netikul T."/>
            <person name="Sidjabat H.E."/>
            <person name="Paterson D.L."/>
            <person name="Kamolvit W."/>
            <person name="Tantisiriwat W."/>
            <person name="Steen J.A."/>
            <person name="Kiratisin P."/>
        </authorList>
    </citation>
    <scope>NUCLEOTIDE SEQUENCE</scope>
    <source>
        <strain evidence="2">ECS01</strain>
        <plasmid evidence="2">pNDM-ECS01</plasmid>
    </source>
</reference>
<evidence type="ECO:0000313" key="4">
    <source>
        <dbReference type="Proteomes" id="UP001247581"/>
    </source>
</evidence>
<reference evidence="3 4" key="2">
    <citation type="submission" date="2022-07" db="EMBL/GenBank/DDBJ databases">
        <title>The wastewater resistome of Residential Aged Care Facilities indicates a role of antimicrobial stewardship in reducing resistance.</title>
        <authorList>
            <person name="Sapula S."/>
            <person name="Hart B.J."/>
            <person name="Henrietta V."/>
            <person name="Amsalu A."/>
            <person name="Jon W."/>
            <person name="Siderius N."/>
            <person name="Nguyen L."/>
            <person name="Turnidge J."/>
            <person name="Gerber C."/>
        </authorList>
    </citation>
    <scope>NUCLEOTIDE SEQUENCE [LARGE SCALE GENOMIC DNA]</scope>
    <source>
        <strain evidence="3 4">ECA685</strain>
    </source>
</reference>
<dbReference type="PATRIC" id="fig|562.6973.peg.3367"/>
<gene>
    <name evidence="2" type="ORF">ECS01_0014</name>
    <name evidence="3" type="ORF">NQD80_18925</name>
</gene>
<feature type="region of interest" description="Disordered" evidence="1">
    <location>
        <begin position="44"/>
        <end position="66"/>
    </location>
</feature>
<organism evidence="2">
    <name type="scientific">Escherichia coli</name>
    <dbReference type="NCBI Taxonomy" id="562"/>
    <lineage>
        <taxon>Bacteria</taxon>
        <taxon>Pseudomonadati</taxon>
        <taxon>Pseudomonadota</taxon>
        <taxon>Gammaproteobacteria</taxon>
        <taxon>Enterobacterales</taxon>
        <taxon>Enterobacteriaceae</taxon>
        <taxon>Escherichia</taxon>
    </lineage>
</organism>
<name>A0A023PY02_ECOLX</name>
<accession>A0A023PY02</accession>
<geneLocation type="plasmid" evidence="2">
    <name>pNDM-ECS01</name>
</geneLocation>
<sequence length="66" mass="7523">MEKGKLAQQQGFDLELQILKSQRGYYIGTATSEGYPVSRESAEYFPDSSTAQQALTDNRWTQREDC</sequence>
<keyword evidence="2" id="KW-0614">Plasmid</keyword>